<dbReference type="Proteomes" id="UP000027120">
    <property type="component" value="Unassembled WGS sequence"/>
</dbReference>
<dbReference type="AlphaFoldDB" id="A0A067E948"/>
<accession>A0A067E948</accession>
<organism evidence="1 2">
    <name type="scientific">Citrus sinensis</name>
    <name type="common">Sweet orange</name>
    <name type="synonym">Citrus aurantium var. sinensis</name>
    <dbReference type="NCBI Taxonomy" id="2711"/>
    <lineage>
        <taxon>Eukaryota</taxon>
        <taxon>Viridiplantae</taxon>
        <taxon>Streptophyta</taxon>
        <taxon>Embryophyta</taxon>
        <taxon>Tracheophyta</taxon>
        <taxon>Spermatophyta</taxon>
        <taxon>Magnoliopsida</taxon>
        <taxon>eudicotyledons</taxon>
        <taxon>Gunneridae</taxon>
        <taxon>Pentapetalae</taxon>
        <taxon>rosids</taxon>
        <taxon>malvids</taxon>
        <taxon>Sapindales</taxon>
        <taxon>Rutaceae</taxon>
        <taxon>Aurantioideae</taxon>
        <taxon>Citrus</taxon>
    </lineage>
</organism>
<protein>
    <submittedName>
        <fullName evidence="1">Uncharacterized protein</fullName>
    </submittedName>
</protein>
<name>A0A067E948_CITSI</name>
<dbReference type="GO" id="GO:0006952">
    <property type="term" value="P:defense response"/>
    <property type="evidence" value="ECO:0007669"/>
    <property type="project" value="InterPro"/>
</dbReference>
<sequence>WHGCPFKSLSSIIRPKNLVSPEIPRNSIKQLWKVVQRLVNLKSINLNHSEHLTEIPSLSLATNLESLNFQRYTSLLETHSSIRHLNKFVARNLKHCRSLTNLSTSIHLESLKKLILSGCSNLMSFPELFYNIKELSLDGTAINELPSSIEYLSKLVILNLGNSSRLEGLPSKICKLKSLQHLNLSCCSNLESFPNELRNLFPCDLYDIEAHWCSSLETLSGLSIIFTKISRNTQSFDFINCFKLHQNVVQGIINNAQLKLQLPTSNLKTQAIIIIVLKYNNSAQSNVNRDVREPT</sequence>
<dbReference type="PANTHER" id="PTHR11017">
    <property type="entry name" value="LEUCINE-RICH REPEAT-CONTAINING PROTEIN"/>
    <property type="match status" value="1"/>
</dbReference>
<keyword evidence="2" id="KW-1185">Reference proteome</keyword>
<evidence type="ECO:0000313" key="1">
    <source>
        <dbReference type="EMBL" id="KDO50425.1"/>
    </source>
</evidence>
<dbReference type="SMR" id="A0A067E948"/>
<dbReference type="EMBL" id="KK785080">
    <property type="protein sequence ID" value="KDO50425.1"/>
    <property type="molecule type" value="Genomic_DNA"/>
</dbReference>
<dbReference type="InterPro" id="IPR044974">
    <property type="entry name" value="Disease_R_plants"/>
</dbReference>
<dbReference type="InterPro" id="IPR032675">
    <property type="entry name" value="LRR_dom_sf"/>
</dbReference>
<dbReference type="SUPFAM" id="SSF52058">
    <property type="entry name" value="L domain-like"/>
    <property type="match status" value="1"/>
</dbReference>
<feature type="non-terminal residue" evidence="1">
    <location>
        <position position="1"/>
    </location>
</feature>
<gene>
    <name evidence="1" type="ORF">CISIN_1g039126mg</name>
</gene>
<proteinExistence type="predicted"/>
<evidence type="ECO:0000313" key="2">
    <source>
        <dbReference type="Proteomes" id="UP000027120"/>
    </source>
</evidence>
<reference evidence="1 2" key="1">
    <citation type="submission" date="2014-04" db="EMBL/GenBank/DDBJ databases">
        <authorList>
            <consortium name="International Citrus Genome Consortium"/>
            <person name="Gmitter F."/>
            <person name="Chen C."/>
            <person name="Farmerie W."/>
            <person name="Harkins T."/>
            <person name="Desany B."/>
            <person name="Mohiuddin M."/>
            <person name="Kodira C."/>
            <person name="Borodovsky M."/>
            <person name="Lomsadze A."/>
            <person name="Burns P."/>
            <person name="Jenkins J."/>
            <person name="Prochnik S."/>
            <person name="Shu S."/>
            <person name="Chapman J."/>
            <person name="Pitluck S."/>
            <person name="Schmutz J."/>
            <person name="Rokhsar D."/>
        </authorList>
    </citation>
    <scope>NUCLEOTIDE SEQUENCE</scope>
</reference>
<dbReference type="STRING" id="2711.A0A067E948"/>
<dbReference type="Gene3D" id="3.80.10.10">
    <property type="entry name" value="Ribonuclease Inhibitor"/>
    <property type="match status" value="2"/>
</dbReference>
<dbReference type="PANTHER" id="PTHR11017:SF570">
    <property type="entry name" value="DISEASE RESISTANCE PROTEIN (TIR-NBS CLASS)-RELATED"/>
    <property type="match status" value="1"/>
</dbReference>